<organism evidence="4 5">
    <name type="scientific">Pseudoalteromonas arctica</name>
    <dbReference type="NCBI Taxonomy" id="394751"/>
    <lineage>
        <taxon>Bacteria</taxon>
        <taxon>Pseudomonadati</taxon>
        <taxon>Pseudomonadota</taxon>
        <taxon>Gammaproteobacteria</taxon>
        <taxon>Alteromonadales</taxon>
        <taxon>Pseudoalteromonadaceae</taxon>
        <taxon>Pseudoalteromonas</taxon>
    </lineage>
</organism>
<comment type="caution">
    <text evidence="4">The sequence shown here is derived from an EMBL/GenBank/DDBJ whole genome shotgun (WGS) entry which is preliminary data.</text>
</comment>
<dbReference type="PANTHER" id="PTHR19325:SF567">
    <property type="entry name" value="SUSHI, VON WILLEBRAND FACTOR TYPE A, EGF AND PENTRAXIN DOMAIN-CONTAINING PROTEIN 1-LIKE"/>
    <property type="match status" value="1"/>
</dbReference>
<feature type="domain" description="Bacterial Ig-like" evidence="3">
    <location>
        <begin position="1592"/>
        <end position="1677"/>
    </location>
</feature>
<proteinExistence type="predicted"/>
<feature type="domain" description="Bacterial Ig-like" evidence="3">
    <location>
        <begin position="1412"/>
        <end position="1492"/>
    </location>
</feature>
<feature type="domain" description="Bacterial Ig-like" evidence="3">
    <location>
        <begin position="485"/>
        <end position="561"/>
    </location>
</feature>
<dbReference type="Gene3D" id="2.60.40.10">
    <property type="entry name" value="Immunoglobulins"/>
    <property type="match status" value="16"/>
</dbReference>
<accession>A0A7Y0HBQ9</accession>
<evidence type="ECO:0000313" key="4">
    <source>
        <dbReference type="EMBL" id="NMM41901.1"/>
    </source>
</evidence>
<feature type="domain" description="Bacterial Ig-like" evidence="3">
    <location>
        <begin position="1320"/>
        <end position="1401"/>
    </location>
</feature>
<keyword evidence="1" id="KW-0768">Sushi</keyword>
<gene>
    <name evidence="4" type="ORF">HHO47_14015</name>
</gene>
<feature type="non-terminal residue" evidence="4">
    <location>
        <position position="1694"/>
    </location>
</feature>
<dbReference type="Proteomes" id="UP000570493">
    <property type="component" value="Unassembled WGS sequence"/>
</dbReference>
<dbReference type="InterPro" id="IPR013783">
    <property type="entry name" value="Ig-like_fold"/>
</dbReference>
<keyword evidence="5" id="KW-1185">Reference proteome</keyword>
<dbReference type="EMBL" id="JABBMT010000024">
    <property type="protein sequence ID" value="NMM41901.1"/>
    <property type="molecule type" value="Genomic_DNA"/>
</dbReference>
<name>A0A7Y0HBQ9_9GAMM</name>
<feature type="region of interest" description="Disordered" evidence="2">
    <location>
        <begin position="1202"/>
        <end position="1238"/>
    </location>
</feature>
<feature type="domain" description="Bacterial Ig-like" evidence="3">
    <location>
        <begin position="948"/>
        <end position="1029"/>
    </location>
</feature>
<feature type="domain" description="Bacterial Ig-like" evidence="3">
    <location>
        <begin position="1229"/>
        <end position="1308"/>
    </location>
</feature>
<evidence type="ECO:0000256" key="1">
    <source>
        <dbReference type="ARBA" id="ARBA00022659"/>
    </source>
</evidence>
<dbReference type="PANTHER" id="PTHR19325">
    <property type="entry name" value="COMPLEMENT COMPONENT-RELATED SUSHI DOMAIN-CONTAINING"/>
    <property type="match status" value="1"/>
</dbReference>
<dbReference type="NCBIfam" id="NF033682">
    <property type="entry name" value="retention_LapA"/>
    <property type="match status" value="1"/>
</dbReference>
<dbReference type="Pfam" id="PF19077">
    <property type="entry name" value="Big_13"/>
    <property type="match status" value="13"/>
</dbReference>
<dbReference type="InterPro" id="IPR050350">
    <property type="entry name" value="Compl-Cell_Adhes-Reg"/>
</dbReference>
<feature type="compositionally biased region" description="Polar residues" evidence="2">
    <location>
        <begin position="1226"/>
        <end position="1238"/>
    </location>
</feature>
<protein>
    <submittedName>
        <fullName evidence="4">Retention module-containing protein</fullName>
    </submittedName>
</protein>
<evidence type="ECO:0000313" key="5">
    <source>
        <dbReference type="Proteomes" id="UP000570493"/>
    </source>
</evidence>
<evidence type="ECO:0000256" key="2">
    <source>
        <dbReference type="SAM" id="MobiDB-lite"/>
    </source>
</evidence>
<sequence length="1694" mass="169194">MDANQLLIIDIQGSAGIVLEDGSIRALSLGDSLTVGDVIITAENSSVMIDIKGMSLSIPANQRVKITPDLVAETTRDSSETTIFDASIDDAIASLNQPNSTDETSPSPLTEDVSDFLSALESDGDLLDTLEATAAGGNATTGSGGGTSFVELARIAEGIEPSSLSFDDSFTANNDDIFSLRDTTGGVVPETTLIGSLELNDIGLINNPQPIISGTSTNLEGQTVLITITDALGNVQTIDVVVQPDGTFTSPELESLPDGPIVVEVIATGPDGNPISDNIAADIDTTAPLVGIDTLADSALPVVVITGSVVGLVAGDDVTLTVTDSSGQVQTFVTQIDDQGNWSVTTAALAEGAYGVQANAVDEAGNQGNAQTTAIIDLTAPVIVIDAIADTNDSTPTLTGTVNGVAVGTQISITIVASDGVVQALTATVTADGNWSVGVVDTLAEGQFTVTASVADSAGNQAQDNAVGVIDLTNPVISIDQLNDSNDQQPTISGITQGLAAGSQVIVTIVDSNGQQQTVITQTNASGVWSIAVASVLAEGPYSVTATTQDTAGNTAQDTETGLIDLTAPTINLDPPANSADDTPVISGQVNGVAVGTMVTIVVTDANGVQQTLMTSVLADGGFAIEVGSALAQGSYSVTATVTDNAGNQAADTQTGIIDSSLLSVTIDVIGETNDTTPSISGTSLNAVAGDTVSVLITGFDGQTQLLTTQVDNNGDWSVTPTIALVEGGVSVTATLTDSLGNIVSDNATGIIDITAPILTIDNLDTVSDSTPIISGQTDEPAGSVVSLVVTDGVNSQNLTAIVNTDGSWSVEVPIALQNGTINVDASITDIAGNQATASDAFILNSNAPSISIDTVADGNDVTPTISGTSDAPDGTLITVVITDSNNSQTLNTTVIAGVWSVDAEGALAEGEFTVDASITVNGLTSDAQATGIIDTLAPTFDIDPLAATNDTTPTITGSSNEIGGLVSITVTDVNGAVQTLTATVLADGTWSVDVPTPLAEGAFQVDASVTDAAGNTASDTENGGVIDTQAPSFDIDPLAATNDTTPTITGSSDEIGGLVSITVTDANGAVQTLTATVLADGTWSVDVPTPLAEGAYQVDASVTDAAGNTASDTENGGVIDTQAPTFDIDLLSDSNDTTPTITGSSDEIGGLVSITVTDANGAVQTLTATVLADGTWSVDVPTPLAEGAYQVDGSVTDTAGNTASDTENGGVVDTQAPTFDIDPLSDSNDTTPTITGSSDEIGGLVSITVTGANGAVQTLTATVLADGTWSVDVLTPLAEGAYQVDASVTDAAGNTASDTENGGVIDTLAPSFDIDPLAATNDTTPTITGSSDEIGGLVSITVTDANGAVQTLTATVLADGTWSVDVPTPLAEGTYQVDASVTDAAGNTASDTENGGVIDTLAPSVTIDAPALTNDNTPVVTGTSDLASSDIAVTFTDANGSHTVTVQTNGSGNWSAEATQPLIDGAYTVTASLTDAAGNTGSASDNGVVDTIAPELTFVPTFLLGQLVSLNGTSDLPAGSTITITENLLGGGIGATYTTTTDANGDWTLVGLTIPLLTVASVTASATDEAGNTRTINSTDFDSTPPTLTVSVDTLSNDNTPAINGTTDAGQGAAVTVVVTDKDGNTETLTATVDANGNWAISPTTPLPDGTFSVDVSVRDSVGNETTDSISGVIDTTAPSLTVQGVGAGSDVT</sequence>
<dbReference type="InterPro" id="IPR047777">
    <property type="entry name" value="LapA-like_RM"/>
</dbReference>
<dbReference type="NCBIfam" id="NF033510">
    <property type="entry name" value="Ca_tandemer"/>
    <property type="match status" value="14"/>
</dbReference>
<feature type="domain" description="Bacterial Ig-like" evidence="3">
    <location>
        <begin position="673"/>
        <end position="749"/>
    </location>
</feature>
<dbReference type="InterPro" id="IPR044016">
    <property type="entry name" value="Big_13"/>
</dbReference>
<dbReference type="RefSeq" id="WP_169020854.1">
    <property type="nucleotide sequence ID" value="NZ_JABBMT010000024.1"/>
</dbReference>
<evidence type="ECO:0000259" key="3">
    <source>
        <dbReference type="Pfam" id="PF19077"/>
    </source>
</evidence>
<reference evidence="4" key="1">
    <citation type="submission" date="2020-04" db="EMBL/GenBank/DDBJ databases">
        <title>Genome Sequencing for Pseudoaltermonas arctica.</title>
        <authorList>
            <person name="Elkins N.S."/>
        </authorList>
    </citation>
    <scope>NUCLEOTIDE SEQUENCE [LARGE SCALE GENOMIC DNA]</scope>
    <source>
        <strain evidence="4">NEC-BIFX-2020_0012</strain>
    </source>
</reference>
<feature type="domain" description="Bacterial Ig-like" evidence="3">
    <location>
        <begin position="768"/>
        <end position="839"/>
    </location>
</feature>
<feature type="domain" description="Bacterial Ig-like" evidence="3">
    <location>
        <begin position="391"/>
        <end position="467"/>
    </location>
</feature>
<feature type="domain" description="Bacterial Ig-like" evidence="3">
    <location>
        <begin position="1041"/>
        <end position="1122"/>
    </location>
</feature>
<feature type="domain" description="Bacterial Ig-like" evidence="3">
    <location>
        <begin position="313"/>
        <end position="377"/>
    </location>
</feature>
<feature type="domain" description="Bacterial Ig-like" evidence="3">
    <location>
        <begin position="582"/>
        <end position="658"/>
    </location>
</feature>
<feature type="domain" description="Bacterial Ig-like" evidence="3">
    <location>
        <begin position="1136"/>
        <end position="1215"/>
    </location>
</feature>